<name>A0ABT8PQU8_9ENTR</name>
<dbReference type="EMBL" id="JAUJYW010000001">
    <property type="protein sequence ID" value="MDN8597904.1"/>
    <property type="molecule type" value="Genomic_DNA"/>
</dbReference>
<feature type="region of interest" description="Disordered" evidence="1">
    <location>
        <begin position="54"/>
        <end position="74"/>
    </location>
</feature>
<gene>
    <name evidence="2" type="ORF">Q0A17_00500</name>
</gene>
<sequence length="74" mass="8192">MILFLVFVPLLALLAPVLAVILVQKNKKHKAEIDALTVSNIALSNQLSESQEKLAQAIRERSEREEKAAPMTLP</sequence>
<protein>
    <submittedName>
        <fullName evidence="2">Uncharacterized protein</fullName>
    </submittedName>
</protein>
<proteinExistence type="predicted"/>
<evidence type="ECO:0000313" key="3">
    <source>
        <dbReference type="Proteomes" id="UP001174867"/>
    </source>
</evidence>
<keyword evidence="3" id="KW-1185">Reference proteome</keyword>
<evidence type="ECO:0000313" key="2">
    <source>
        <dbReference type="EMBL" id="MDN8597904.1"/>
    </source>
</evidence>
<comment type="caution">
    <text evidence="2">The sequence shown here is derived from an EMBL/GenBank/DDBJ whole genome shotgun (WGS) entry which is preliminary data.</text>
</comment>
<evidence type="ECO:0000256" key="1">
    <source>
        <dbReference type="SAM" id="MobiDB-lite"/>
    </source>
</evidence>
<dbReference type="Proteomes" id="UP001174867">
    <property type="component" value="Unassembled WGS sequence"/>
</dbReference>
<reference evidence="2 3" key="1">
    <citation type="submission" date="2023-07" db="EMBL/GenBank/DDBJ databases">
        <title>Citrobacter selenititolerans sp. nov., isolated from seleniferous soil.</title>
        <authorList>
            <person name="Zhang S."/>
            <person name="Li K."/>
            <person name="Peng J."/>
            <person name="Wang H."/>
            <person name="Sun J."/>
            <person name="Guo Y."/>
        </authorList>
    </citation>
    <scope>NUCLEOTIDE SEQUENCE [LARGE SCALE GENOMIC DNA]</scope>
    <source>
        <strain evidence="2 3">S2-9</strain>
    </source>
</reference>
<organism evidence="2 3">
    <name type="scientific">Citrobacter enshiensis</name>
    <dbReference type="NCBI Taxonomy" id="2971264"/>
    <lineage>
        <taxon>Bacteria</taxon>
        <taxon>Pseudomonadati</taxon>
        <taxon>Pseudomonadota</taxon>
        <taxon>Gammaproteobacteria</taxon>
        <taxon>Enterobacterales</taxon>
        <taxon>Enterobacteriaceae</taxon>
        <taxon>Citrobacter</taxon>
    </lineage>
</organism>
<feature type="compositionally biased region" description="Basic and acidic residues" evidence="1">
    <location>
        <begin position="58"/>
        <end position="68"/>
    </location>
</feature>
<dbReference type="RefSeq" id="WP_301696264.1">
    <property type="nucleotide sequence ID" value="NZ_JAUJYW010000001.1"/>
</dbReference>
<accession>A0ABT8PQU8</accession>